<evidence type="ECO:0000256" key="15">
    <source>
        <dbReference type="ARBA" id="ARBA00023180"/>
    </source>
</evidence>
<organism evidence="18">
    <name type="scientific">viral metagenome</name>
    <dbReference type="NCBI Taxonomy" id="1070528"/>
    <lineage>
        <taxon>unclassified sequences</taxon>
        <taxon>metagenomes</taxon>
        <taxon>organismal metagenomes</taxon>
    </lineage>
</organism>
<dbReference type="Pfam" id="PF12810">
    <property type="entry name" value="ALK_LTK_GRD"/>
    <property type="match status" value="1"/>
</dbReference>
<evidence type="ECO:0000256" key="8">
    <source>
        <dbReference type="ARBA" id="ARBA00022777"/>
    </source>
</evidence>
<keyword evidence="12" id="KW-0829">Tyrosine-protein kinase</keyword>
<protein>
    <recommendedName>
        <fullName evidence="2">receptor protein-tyrosine kinase</fullName>
        <ecNumber evidence="2">2.7.10.1</ecNumber>
    </recommendedName>
</protein>
<proteinExistence type="predicted"/>
<keyword evidence="3" id="KW-1003">Cell membrane</keyword>
<keyword evidence="6" id="KW-0732">Signal</keyword>
<keyword evidence="14" id="KW-0675">Receptor</keyword>
<evidence type="ECO:0000256" key="10">
    <source>
        <dbReference type="ARBA" id="ARBA00022989"/>
    </source>
</evidence>
<evidence type="ECO:0000256" key="4">
    <source>
        <dbReference type="ARBA" id="ARBA00022679"/>
    </source>
</evidence>
<evidence type="ECO:0000256" key="14">
    <source>
        <dbReference type="ARBA" id="ARBA00023170"/>
    </source>
</evidence>
<evidence type="ECO:0000256" key="9">
    <source>
        <dbReference type="ARBA" id="ARBA00022840"/>
    </source>
</evidence>
<evidence type="ECO:0000256" key="1">
    <source>
        <dbReference type="ARBA" id="ARBA00004251"/>
    </source>
</evidence>
<feature type="region of interest" description="Disordered" evidence="16">
    <location>
        <begin position="222"/>
        <end position="249"/>
    </location>
</feature>
<evidence type="ECO:0000313" key="18">
    <source>
        <dbReference type="EMBL" id="QHT19388.1"/>
    </source>
</evidence>
<keyword evidence="13" id="KW-1015">Disulfide bond</keyword>
<dbReference type="InterPro" id="IPR055163">
    <property type="entry name" value="ALK/LTK-like_GRD"/>
</dbReference>
<evidence type="ECO:0000256" key="12">
    <source>
        <dbReference type="ARBA" id="ARBA00023137"/>
    </source>
</evidence>
<evidence type="ECO:0000256" key="13">
    <source>
        <dbReference type="ARBA" id="ARBA00023157"/>
    </source>
</evidence>
<evidence type="ECO:0000256" key="6">
    <source>
        <dbReference type="ARBA" id="ARBA00022729"/>
    </source>
</evidence>
<evidence type="ECO:0000256" key="5">
    <source>
        <dbReference type="ARBA" id="ARBA00022692"/>
    </source>
</evidence>
<dbReference type="GO" id="GO:0005524">
    <property type="term" value="F:ATP binding"/>
    <property type="evidence" value="ECO:0007669"/>
    <property type="project" value="UniProtKB-KW"/>
</dbReference>
<evidence type="ECO:0000256" key="7">
    <source>
        <dbReference type="ARBA" id="ARBA00022741"/>
    </source>
</evidence>
<evidence type="ECO:0000259" key="17">
    <source>
        <dbReference type="Pfam" id="PF12810"/>
    </source>
</evidence>
<keyword evidence="7" id="KW-0547">Nucleotide-binding</keyword>
<dbReference type="GO" id="GO:0004714">
    <property type="term" value="F:transmembrane receptor protein tyrosine kinase activity"/>
    <property type="evidence" value="ECO:0007669"/>
    <property type="project" value="UniProtKB-EC"/>
</dbReference>
<keyword evidence="5" id="KW-0812">Transmembrane</keyword>
<keyword evidence="11" id="KW-0472">Membrane</keyword>
<evidence type="ECO:0000256" key="2">
    <source>
        <dbReference type="ARBA" id="ARBA00011902"/>
    </source>
</evidence>
<dbReference type="AlphaFoldDB" id="A0A6C0DR39"/>
<keyword evidence="9" id="KW-0067">ATP-binding</keyword>
<name>A0A6C0DR39_9ZZZZ</name>
<dbReference type="EC" id="2.7.10.1" evidence="2"/>
<reference evidence="18" key="1">
    <citation type="journal article" date="2020" name="Nature">
        <title>Giant virus diversity and host interactions through global metagenomics.</title>
        <authorList>
            <person name="Schulz F."/>
            <person name="Roux S."/>
            <person name="Paez-Espino D."/>
            <person name="Jungbluth S."/>
            <person name="Walsh D.A."/>
            <person name="Denef V.J."/>
            <person name="McMahon K.D."/>
            <person name="Konstantinidis K.T."/>
            <person name="Eloe-Fadrosh E.A."/>
            <person name="Kyrpides N.C."/>
            <person name="Woyke T."/>
        </authorList>
    </citation>
    <scope>NUCLEOTIDE SEQUENCE</scope>
    <source>
        <strain evidence="18">GVMAG-M-3300023174-57</strain>
    </source>
</reference>
<feature type="compositionally biased region" description="Gly residues" evidence="16">
    <location>
        <begin position="224"/>
        <end position="249"/>
    </location>
</feature>
<evidence type="ECO:0000256" key="16">
    <source>
        <dbReference type="SAM" id="MobiDB-lite"/>
    </source>
</evidence>
<keyword evidence="4" id="KW-0808">Transferase</keyword>
<feature type="domain" description="ALK/LTK-like glycine-rich" evidence="17">
    <location>
        <begin position="85"/>
        <end position="295"/>
    </location>
</feature>
<accession>A0A6C0DR39</accession>
<keyword evidence="15" id="KW-0325">Glycoprotein</keyword>
<evidence type="ECO:0000256" key="11">
    <source>
        <dbReference type="ARBA" id="ARBA00023136"/>
    </source>
</evidence>
<dbReference type="GO" id="GO:0005886">
    <property type="term" value="C:plasma membrane"/>
    <property type="evidence" value="ECO:0007669"/>
    <property type="project" value="UniProtKB-SubCell"/>
</dbReference>
<keyword evidence="10" id="KW-1133">Transmembrane helix</keyword>
<comment type="subcellular location">
    <subcellularLocation>
        <location evidence="1">Cell membrane</location>
        <topology evidence="1">Single-pass type I membrane protein</topology>
    </subcellularLocation>
</comment>
<evidence type="ECO:0000256" key="3">
    <source>
        <dbReference type="ARBA" id="ARBA00022475"/>
    </source>
</evidence>
<dbReference type="EMBL" id="MN739665">
    <property type="protein sequence ID" value="QHT19388.1"/>
    <property type="molecule type" value="Genomic_DNA"/>
</dbReference>
<sequence>MPTSSSSERTEYIRNRTLATYHRNNPEKPEGGNRPLDYDTLLNRIVGQTLQECCGNSIAAAFASIQEFVTGTYTIAIPAGYTTATVEVWGAGGGVGSNRIDSGGAARDRQGNGAYLTGVLTVASGDILNIQVGGGGGAGLKNSSGGLGGSGGGGQGSAGDNTIPAGGGGGGCSSISKNTIPCLIAGGGGGGGRNKWGGNGGHLGASGAPLVADGMWGGFDSSAGRGGTTLGGVPGTENGGGGTGTAGSSGLGGNGGGNFAGGGGGGYFGGGGGWSDTGVGQGGGGGGSSYIDTNLVSSPVFSQVLTPVGTYGHGGRTTSAAGEPGHVRIVFS</sequence>
<keyword evidence="8" id="KW-0418">Kinase</keyword>